<protein>
    <submittedName>
        <fullName evidence="1">Uncharacterized protein</fullName>
    </submittedName>
</protein>
<dbReference type="Proteomes" id="UP001428774">
    <property type="component" value="Unassembled WGS sequence"/>
</dbReference>
<accession>A0AAW9SQR6</accession>
<sequence length="113" mass="12360">MRHQTEFRLDRTVLQSLGGLPAPLDCETNALLRLFLAPILETAPDWASLAEALGEKGYDLCFREGHLVILNDLGEALCTGSDIGVPMARIAGRIGRPCVRAHRDGHSGRLWQA</sequence>
<evidence type="ECO:0000313" key="1">
    <source>
        <dbReference type="EMBL" id="MEN9060918.1"/>
    </source>
</evidence>
<dbReference type="AlphaFoldDB" id="A0AAW9SQR6"/>
<keyword evidence="2" id="KW-1185">Reference proteome</keyword>
<evidence type="ECO:0000313" key="2">
    <source>
        <dbReference type="Proteomes" id="UP001428774"/>
    </source>
</evidence>
<reference evidence="1 2" key="1">
    <citation type="submission" date="2024-05" db="EMBL/GenBank/DDBJ databases">
        <title>Genome sequence of Ponticoccus litoralis KCCM 90028.</title>
        <authorList>
            <person name="Kim J.M."/>
            <person name="Lee J.K."/>
            <person name="Choi B.J."/>
            <person name="Bayburt H."/>
            <person name="Baek J.H."/>
            <person name="Jeon C.O."/>
        </authorList>
    </citation>
    <scope>NUCLEOTIDE SEQUENCE [LARGE SCALE GENOMIC DNA]</scope>
    <source>
        <strain evidence="1 2">KCCM 90028</strain>
    </source>
</reference>
<comment type="caution">
    <text evidence="1">The sequence shown here is derived from an EMBL/GenBank/DDBJ whole genome shotgun (WGS) entry which is preliminary data.</text>
</comment>
<gene>
    <name evidence="1" type="ORF">ABFB10_07550</name>
</gene>
<dbReference type="EMBL" id="JBDNCH010000002">
    <property type="protein sequence ID" value="MEN9060918.1"/>
    <property type="molecule type" value="Genomic_DNA"/>
</dbReference>
<name>A0AAW9SQR6_9RHOB</name>
<organism evidence="1 2">
    <name type="scientific">Ponticoccus litoralis</name>
    <dbReference type="NCBI Taxonomy" id="422297"/>
    <lineage>
        <taxon>Bacteria</taxon>
        <taxon>Pseudomonadati</taxon>
        <taxon>Pseudomonadota</taxon>
        <taxon>Alphaproteobacteria</taxon>
        <taxon>Rhodobacterales</taxon>
        <taxon>Roseobacteraceae</taxon>
        <taxon>Ponticoccus</taxon>
    </lineage>
</organism>
<dbReference type="RefSeq" id="WP_347166047.1">
    <property type="nucleotide sequence ID" value="NZ_JBDNCH010000002.1"/>
</dbReference>
<proteinExistence type="predicted"/>